<proteinExistence type="predicted"/>
<dbReference type="Proteomes" id="UP001500879">
    <property type="component" value="Unassembled WGS sequence"/>
</dbReference>
<accession>A0ABP3IST2</accession>
<name>A0ABP3IST2_9ACTN</name>
<protein>
    <submittedName>
        <fullName evidence="1">Uncharacterized protein</fullName>
    </submittedName>
</protein>
<gene>
    <name evidence="1" type="ORF">GCM10010357_51060</name>
</gene>
<sequence length="55" mass="5617">MGGEGDLVDPVGALGEQAHGQQAAEIAQLEQDAKITHDGHAVSFTYGTGPRASRA</sequence>
<organism evidence="1 2">
    <name type="scientific">Streptomyces luteireticuli</name>
    <dbReference type="NCBI Taxonomy" id="173858"/>
    <lineage>
        <taxon>Bacteria</taxon>
        <taxon>Bacillati</taxon>
        <taxon>Actinomycetota</taxon>
        <taxon>Actinomycetes</taxon>
        <taxon>Kitasatosporales</taxon>
        <taxon>Streptomycetaceae</taxon>
        <taxon>Streptomyces</taxon>
    </lineage>
</organism>
<reference evidence="2" key="1">
    <citation type="journal article" date="2019" name="Int. J. Syst. Evol. Microbiol.">
        <title>The Global Catalogue of Microorganisms (GCM) 10K type strain sequencing project: providing services to taxonomists for standard genome sequencing and annotation.</title>
        <authorList>
            <consortium name="The Broad Institute Genomics Platform"/>
            <consortium name="The Broad Institute Genome Sequencing Center for Infectious Disease"/>
            <person name="Wu L."/>
            <person name="Ma J."/>
        </authorList>
    </citation>
    <scope>NUCLEOTIDE SEQUENCE [LARGE SCALE GENOMIC DNA]</scope>
    <source>
        <strain evidence="2">JCM 4788</strain>
    </source>
</reference>
<evidence type="ECO:0000313" key="1">
    <source>
        <dbReference type="EMBL" id="GAA0423423.1"/>
    </source>
</evidence>
<comment type="caution">
    <text evidence="1">The sequence shown here is derived from an EMBL/GenBank/DDBJ whole genome shotgun (WGS) entry which is preliminary data.</text>
</comment>
<dbReference type="EMBL" id="BAAABX010000055">
    <property type="protein sequence ID" value="GAA0423423.1"/>
    <property type="molecule type" value="Genomic_DNA"/>
</dbReference>
<evidence type="ECO:0000313" key="2">
    <source>
        <dbReference type="Proteomes" id="UP001500879"/>
    </source>
</evidence>
<keyword evidence="2" id="KW-1185">Reference proteome</keyword>